<dbReference type="Pfam" id="PF00872">
    <property type="entry name" value="Transposase_mut"/>
    <property type="match status" value="1"/>
</dbReference>
<dbReference type="Proteomes" id="UP000288347">
    <property type="component" value="Unassembled WGS sequence"/>
</dbReference>
<feature type="non-terminal residue" evidence="8">
    <location>
        <position position="1"/>
    </location>
</feature>
<keyword evidence="4 6" id="KW-0238">DNA-binding</keyword>
<protein>
    <recommendedName>
        <fullName evidence="6">Mutator family transposase</fullName>
    </recommendedName>
</protein>
<proteinExistence type="inferred from homology"/>
<comment type="caution">
    <text evidence="8">The sequence shown here is derived from an EMBL/GenBank/DDBJ whole genome shotgun (WGS) entry which is preliminary data.</text>
</comment>
<dbReference type="GO" id="GO:0003677">
    <property type="term" value="F:DNA binding"/>
    <property type="evidence" value="ECO:0007669"/>
    <property type="project" value="UniProtKB-UniRule"/>
</dbReference>
<evidence type="ECO:0000313" key="10">
    <source>
        <dbReference type="Proteomes" id="UP000288347"/>
    </source>
</evidence>
<comment type="function">
    <text evidence="1 6">Required for the transposition of the insertion element.</text>
</comment>
<dbReference type="GO" id="GO:0006313">
    <property type="term" value="P:DNA transposition"/>
    <property type="evidence" value="ECO:0007669"/>
    <property type="project" value="UniProtKB-UniRule"/>
</dbReference>
<dbReference type="PANTHER" id="PTHR33217:SF7">
    <property type="entry name" value="TRANSPOSASE FOR INSERTION SEQUENCE ELEMENT IS1081"/>
    <property type="match status" value="1"/>
</dbReference>
<dbReference type="EMBL" id="PEMH01000340">
    <property type="protein sequence ID" value="RTH98779.1"/>
    <property type="molecule type" value="Genomic_DNA"/>
</dbReference>
<evidence type="ECO:0000256" key="4">
    <source>
        <dbReference type="ARBA" id="ARBA00023125"/>
    </source>
</evidence>
<comment type="similarity">
    <text evidence="2 6">Belongs to the transposase mutator family.</text>
</comment>
<evidence type="ECO:0000256" key="5">
    <source>
        <dbReference type="ARBA" id="ARBA00023172"/>
    </source>
</evidence>
<evidence type="ECO:0000256" key="1">
    <source>
        <dbReference type="ARBA" id="ARBA00002190"/>
    </source>
</evidence>
<dbReference type="InterPro" id="IPR001207">
    <property type="entry name" value="Transposase_mutator"/>
</dbReference>
<dbReference type="GO" id="GO:0004803">
    <property type="term" value="F:transposase activity"/>
    <property type="evidence" value="ECO:0007669"/>
    <property type="project" value="UniProtKB-UniRule"/>
</dbReference>
<dbReference type="PANTHER" id="PTHR33217">
    <property type="entry name" value="TRANSPOSASE FOR INSERTION SEQUENCE ELEMENT IS1081"/>
    <property type="match status" value="1"/>
</dbReference>
<evidence type="ECO:0000313" key="8">
    <source>
        <dbReference type="EMBL" id="RTI49899.1"/>
    </source>
</evidence>
<organism evidence="8 9">
    <name type="scientific">Thermus scotoductus</name>
    <dbReference type="NCBI Taxonomy" id="37636"/>
    <lineage>
        <taxon>Bacteria</taxon>
        <taxon>Thermotogati</taxon>
        <taxon>Deinococcota</taxon>
        <taxon>Deinococci</taxon>
        <taxon>Thermales</taxon>
        <taxon>Thermaceae</taxon>
        <taxon>Thermus</taxon>
    </lineage>
</organism>
<keyword evidence="3 6" id="KW-0815">Transposition</keyword>
<feature type="non-terminal residue" evidence="8">
    <location>
        <position position="82"/>
    </location>
</feature>
<keyword evidence="6" id="KW-0814">Transposable element</keyword>
<sequence length="82" mass="9217">YAAGVSQRKAAEVMSLLLGHRYTHETISALTDQVLKEVEAFRHRPIPEDMAWVYLDGFFLKVLREGIGVEREAVYVALGVTP</sequence>
<evidence type="ECO:0000313" key="9">
    <source>
        <dbReference type="Proteomes" id="UP000287467"/>
    </source>
</evidence>
<name>A0A430VFQ5_THESC</name>
<evidence type="ECO:0000256" key="2">
    <source>
        <dbReference type="ARBA" id="ARBA00010961"/>
    </source>
</evidence>
<dbReference type="Proteomes" id="UP000287467">
    <property type="component" value="Unassembled WGS sequence"/>
</dbReference>
<dbReference type="RefSeq" id="WP_172958080.1">
    <property type="nucleotide sequence ID" value="NZ_PEMH01000340.1"/>
</dbReference>
<gene>
    <name evidence="8" type="ORF">CSW14_10540</name>
    <name evidence="7" type="ORF">CSW29_08880</name>
</gene>
<evidence type="ECO:0000256" key="6">
    <source>
        <dbReference type="RuleBase" id="RU365089"/>
    </source>
</evidence>
<dbReference type="EMBL" id="PEMW01000427">
    <property type="protein sequence ID" value="RTI49899.1"/>
    <property type="molecule type" value="Genomic_DNA"/>
</dbReference>
<evidence type="ECO:0000313" key="7">
    <source>
        <dbReference type="EMBL" id="RTH98779.1"/>
    </source>
</evidence>
<reference evidence="9 10" key="1">
    <citation type="journal article" date="2019" name="Extremophiles">
        <title>Biogeography of thermophiles and predominance of Thermus scotoductus in domestic water heaters.</title>
        <authorList>
            <person name="Wilpiszeski R.L."/>
            <person name="Zhang Z."/>
            <person name="House C.H."/>
        </authorList>
    </citation>
    <scope>NUCLEOTIDE SEQUENCE [LARGE SCALE GENOMIC DNA]</scope>
    <source>
        <strain evidence="7 10">16_S16</strain>
        <strain evidence="8 9">1_S1</strain>
    </source>
</reference>
<accession>A0A430VFQ5</accession>
<evidence type="ECO:0000256" key="3">
    <source>
        <dbReference type="ARBA" id="ARBA00022578"/>
    </source>
</evidence>
<keyword evidence="5 6" id="KW-0233">DNA recombination</keyword>
<dbReference type="AlphaFoldDB" id="A0A430VFQ5"/>